<dbReference type="SUPFAM" id="SSF50494">
    <property type="entry name" value="Trypsin-like serine proteases"/>
    <property type="match status" value="1"/>
</dbReference>
<dbReference type="InterPro" id="IPR009003">
    <property type="entry name" value="Peptidase_S1_PA"/>
</dbReference>
<feature type="chain" id="PRO_5046776720" description="Streptogrisin C" evidence="1">
    <location>
        <begin position="38"/>
        <end position="442"/>
    </location>
</feature>
<gene>
    <name evidence="2" type="ORF">IGS67_11755</name>
</gene>
<feature type="signal peptide" evidence="1">
    <location>
        <begin position="1"/>
        <end position="37"/>
    </location>
</feature>
<name>A0ABR9DSR0_9MICO</name>
<evidence type="ECO:0000313" key="3">
    <source>
        <dbReference type="Proteomes" id="UP000642107"/>
    </source>
</evidence>
<reference evidence="2 3" key="1">
    <citation type="submission" date="2020-09" db="EMBL/GenBank/DDBJ databases">
        <title>Flavimobilis rhizosphaerae sp. nov., isolated from rhizosphere soil of Spartina alterniflora.</title>
        <authorList>
            <person name="Hanqin C."/>
        </authorList>
    </citation>
    <scope>NUCLEOTIDE SEQUENCE [LARGE SCALE GENOMIC DNA]</scope>
    <source>
        <strain evidence="2 3">GY 10621</strain>
    </source>
</reference>
<dbReference type="InterPro" id="IPR043504">
    <property type="entry name" value="Peptidase_S1_PA_chymotrypsin"/>
</dbReference>
<organism evidence="2 3">
    <name type="scientific">Flavimobilis rhizosphaerae</name>
    <dbReference type="NCBI Taxonomy" id="2775421"/>
    <lineage>
        <taxon>Bacteria</taxon>
        <taxon>Bacillati</taxon>
        <taxon>Actinomycetota</taxon>
        <taxon>Actinomycetes</taxon>
        <taxon>Micrococcales</taxon>
        <taxon>Jonesiaceae</taxon>
        <taxon>Flavimobilis</taxon>
    </lineage>
</organism>
<accession>A0ABR9DSR0</accession>
<evidence type="ECO:0008006" key="4">
    <source>
        <dbReference type="Google" id="ProtNLM"/>
    </source>
</evidence>
<dbReference type="PROSITE" id="PS00135">
    <property type="entry name" value="TRYPSIN_SER"/>
    <property type="match status" value="1"/>
</dbReference>
<protein>
    <recommendedName>
        <fullName evidence="4">Streptogrisin C</fullName>
    </recommendedName>
</protein>
<dbReference type="Gene3D" id="2.40.10.10">
    <property type="entry name" value="Trypsin-like serine proteases"/>
    <property type="match status" value="2"/>
</dbReference>
<dbReference type="RefSeq" id="WP_192281284.1">
    <property type="nucleotide sequence ID" value="NZ_JACZDF010000007.1"/>
</dbReference>
<evidence type="ECO:0000256" key="1">
    <source>
        <dbReference type="SAM" id="SignalP"/>
    </source>
</evidence>
<keyword evidence="1" id="KW-0732">Signal</keyword>
<keyword evidence="3" id="KW-1185">Reference proteome</keyword>
<dbReference type="EMBL" id="JACZDF010000007">
    <property type="protein sequence ID" value="MBD9700157.1"/>
    <property type="molecule type" value="Genomic_DNA"/>
</dbReference>
<dbReference type="InterPro" id="IPR033116">
    <property type="entry name" value="TRYPSIN_SER"/>
</dbReference>
<sequence length="442" mass="45458">MGSMQRRRRTPRVARIIAAVAATLAVVSSGLGVPASAADSRDPDTSHQVILRNQDHLIRVTDEIDRVTDRYGTGTAAPIDGAESRFTAVVIDPVENLIDLYWSGDIPPTVQEILSRYPEVHVRTHRTRYSLNELTAAQLRVVAAAEAGALATSGIDVRVVAAASTWDGLEVVVASRADARAVGTGDQESARTLSEVSGVQVAINASQSAVPVSAASRQADVSPWYGGAAIHLSDAVCTSGFGVTKDSTKEKYIITAQHCLPAGSSGTVKTPTGATLGSWSSSPARNAPSLDATMVRPASQSVSNRIYTGAYNSSTSGALAGAATTVLGSYVCTSGAKSGEHCLLKVTGKNVYALSPMGVTFGTHAVASTQVAGVAAAAQGDSGGPVYRSMSGEKYGVGIINSISGLYSCSGSWLKGGTGNCGSSVIFASLPTILKHFSVRLG</sequence>
<evidence type="ECO:0000313" key="2">
    <source>
        <dbReference type="EMBL" id="MBD9700157.1"/>
    </source>
</evidence>
<comment type="caution">
    <text evidence="2">The sequence shown here is derived from an EMBL/GenBank/DDBJ whole genome shotgun (WGS) entry which is preliminary data.</text>
</comment>
<proteinExistence type="predicted"/>
<dbReference type="Proteomes" id="UP000642107">
    <property type="component" value="Unassembled WGS sequence"/>
</dbReference>